<dbReference type="RefSeq" id="XP_013773989.1">
    <property type="nucleotide sequence ID" value="XM_013918535.1"/>
</dbReference>
<reference evidence="2" key="1">
    <citation type="submission" date="2025-08" db="UniProtKB">
        <authorList>
            <consortium name="RefSeq"/>
        </authorList>
    </citation>
    <scope>IDENTIFICATION</scope>
    <source>
        <tissue evidence="2">Muscle</tissue>
    </source>
</reference>
<dbReference type="GeneID" id="106458967"/>
<sequence length="191" mass="22921">MKVNVSYIDQEINKQWLVPYNPYMSHQFNCHMNVELCMSVKAIRYVLKYVHWRCDKNVFALQNSENQSRDEISEFKTARYVGANDPVWRILEFPMHNRYPPVVHLAVYLENYQHVYYTVYQSIIRAMAEPPKTTLTEFFIFKTKLFYFHVPMFYIWNVIGKKGLKRGTETDNVDVKQTDVIDRVYTINPKQ</sequence>
<accession>A0ABM1B3E2</accession>
<gene>
    <name evidence="2" type="primary">LOC106458967</name>
</gene>
<dbReference type="Proteomes" id="UP000694941">
    <property type="component" value="Unplaced"/>
</dbReference>
<name>A0ABM1B3E2_LIMPO</name>
<evidence type="ECO:0000313" key="2">
    <source>
        <dbReference type="RefSeq" id="XP_013773989.1"/>
    </source>
</evidence>
<organism evidence="1 2">
    <name type="scientific">Limulus polyphemus</name>
    <name type="common">Atlantic horseshoe crab</name>
    <dbReference type="NCBI Taxonomy" id="6850"/>
    <lineage>
        <taxon>Eukaryota</taxon>
        <taxon>Metazoa</taxon>
        <taxon>Ecdysozoa</taxon>
        <taxon>Arthropoda</taxon>
        <taxon>Chelicerata</taxon>
        <taxon>Merostomata</taxon>
        <taxon>Xiphosura</taxon>
        <taxon>Limulidae</taxon>
        <taxon>Limulus</taxon>
    </lineage>
</organism>
<keyword evidence="1" id="KW-1185">Reference proteome</keyword>
<evidence type="ECO:0000313" key="1">
    <source>
        <dbReference type="Proteomes" id="UP000694941"/>
    </source>
</evidence>
<protein>
    <submittedName>
        <fullName evidence="2">Uncharacterized protein LOC106458967</fullName>
    </submittedName>
</protein>
<proteinExistence type="predicted"/>